<sequence>MPTPSGILWPRDPHTAAKHDLLRRYLQAWFPILLHGGFSRLGYVEGFAGPGGYTGGEPGSPIIALDIFLDRLDLLRERRLDLLLLEEDRGRVAELQRRLDQTLSHHSSTPAELKMTVRRGTCGQDLLPLLREVGLLRSPIFAFLDSFGGPDISYELVRVIATNRSSEALITFGPTFLTRFGHIDKHAAAADAAFGHRGWRAVVDQPPKQKKPFLLNQYRETLRRAGFRYTLVFEIVDEGGHSLFLLFGTSNEQGLRRMKDAMWKVDPVEGVRYRDPRDPQQMLLDLELQPNTAPLERGIVDHLSEVGPRTVEQLRRFALLQTVYRSEHVPRAVRDLLQKGHVRRSPERGQLAGSSVIEVSSTARWENHEIF</sequence>
<dbReference type="EMBL" id="FLUV01000790">
    <property type="protein sequence ID" value="SBW21032.1"/>
    <property type="molecule type" value="Genomic_DNA"/>
</dbReference>
<name>A0A1C3NWL0_9ACTN</name>
<proteinExistence type="predicted"/>
<protein>
    <recommendedName>
        <fullName evidence="3">Three-Cys-motif partner protein TcmP</fullName>
    </recommendedName>
</protein>
<organism evidence="1 2">
    <name type="scientific">Candidatus Protofrankia californiensis</name>
    <dbReference type="NCBI Taxonomy" id="1839754"/>
    <lineage>
        <taxon>Bacteria</taxon>
        <taxon>Bacillati</taxon>
        <taxon>Actinomycetota</taxon>
        <taxon>Actinomycetes</taxon>
        <taxon>Frankiales</taxon>
        <taxon>Frankiaceae</taxon>
        <taxon>Protofrankia</taxon>
    </lineage>
</organism>
<accession>A0A1C3NWL0</accession>
<keyword evidence="2" id="KW-1185">Reference proteome</keyword>
<evidence type="ECO:0000313" key="2">
    <source>
        <dbReference type="Proteomes" id="UP000199013"/>
    </source>
</evidence>
<dbReference type="Proteomes" id="UP000199013">
    <property type="component" value="Unassembled WGS sequence"/>
</dbReference>
<dbReference type="NCBIfam" id="TIGR04474">
    <property type="entry name" value="tcm_partner"/>
    <property type="match status" value="1"/>
</dbReference>
<dbReference type="AlphaFoldDB" id="A0A1C3NWL0"/>
<reference evidence="2" key="1">
    <citation type="submission" date="2016-02" db="EMBL/GenBank/DDBJ databases">
        <authorList>
            <person name="Wibberg D."/>
        </authorList>
    </citation>
    <scope>NUCLEOTIDE SEQUENCE [LARGE SCALE GENOMIC DNA]</scope>
</reference>
<gene>
    <name evidence="1" type="ORF">FDG2_1871</name>
</gene>
<evidence type="ECO:0000313" key="1">
    <source>
        <dbReference type="EMBL" id="SBW21032.1"/>
    </source>
</evidence>
<evidence type="ECO:0008006" key="3">
    <source>
        <dbReference type="Google" id="ProtNLM"/>
    </source>
</evidence>
<dbReference type="InterPro" id="IPR031009">
    <property type="entry name" value="Tcm_partner"/>
</dbReference>